<protein>
    <recommendedName>
        <fullName evidence="4">CARDB domain-containing protein</fullName>
    </recommendedName>
</protein>
<evidence type="ECO:0000256" key="1">
    <source>
        <dbReference type="SAM" id="SignalP"/>
    </source>
</evidence>
<reference evidence="2 3" key="2">
    <citation type="submission" date="2018-03" db="EMBL/GenBank/DDBJ databases">
        <title>The ancient ancestry and fast evolution of plastids.</title>
        <authorList>
            <person name="Moore K.R."/>
            <person name="Magnabosco C."/>
            <person name="Momper L."/>
            <person name="Gold D.A."/>
            <person name="Bosak T."/>
            <person name="Fournier G.P."/>
        </authorList>
    </citation>
    <scope>NUCLEOTIDE SEQUENCE [LARGE SCALE GENOMIC DNA]</scope>
    <source>
        <strain evidence="2 3">CCAP 1448/3</strain>
    </source>
</reference>
<dbReference type="Proteomes" id="UP000238762">
    <property type="component" value="Unassembled WGS sequence"/>
</dbReference>
<reference evidence="2 3" key="1">
    <citation type="submission" date="2018-02" db="EMBL/GenBank/DDBJ databases">
        <authorList>
            <person name="Cohen D.B."/>
            <person name="Kent A.D."/>
        </authorList>
    </citation>
    <scope>NUCLEOTIDE SEQUENCE [LARGE SCALE GENOMIC DNA]</scope>
    <source>
        <strain evidence="2 3">CCAP 1448/3</strain>
    </source>
</reference>
<organism evidence="2 3">
    <name type="scientific">Merismopedia glauca CCAP 1448/3</name>
    <dbReference type="NCBI Taxonomy" id="1296344"/>
    <lineage>
        <taxon>Bacteria</taxon>
        <taxon>Bacillati</taxon>
        <taxon>Cyanobacteriota</taxon>
        <taxon>Cyanophyceae</taxon>
        <taxon>Synechococcales</taxon>
        <taxon>Merismopediaceae</taxon>
        <taxon>Merismopedia</taxon>
    </lineage>
</organism>
<comment type="caution">
    <text evidence="2">The sequence shown here is derived from an EMBL/GenBank/DDBJ whole genome shotgun (WGS) entry which is preliminary data.</text>
</comment>
<evidence type="ECO:0000313" key="2">
    <source>
        <dbReference type="EMBL" id="PSB01930.1"/>
    </source>
</evidence>
<dbReference type="AlphaFoldDB" id="A0A2T1C0Z2"/>
<dbReference type="Gene3D" id="3.40.390.10">
    <property type="entry name" value="Collagenase (Catalytic Domain)"/>
    <property type="match status" value="1"/>
</dbReference>
<sequence length="368" mass="40528">MKKYLAGLIGLAVLTGIMNQAPKASAYGYRNCNAVVTSDTIRWKSIPPRFRASAVSFPAGVWRNALAESVSQWNTNPSKFYFNLTYDEPSVGRNNGENEIWFSNDDSVLAGAPAIAYTWWSCNPFSIKINEADVIFDNRVPYTPYTSKSSLWGYGGSYRPFQTTASHELGHAAGLLHENRFYNIMGQDWTHIHTNAGIAKTYSGEDASNGAVFLYGLYSTPLNDLSVSHWKRAGASGEYSTHSRTQMFTSGGALLASFNDAGEPRYHVNRGQTVQVEFTYENNGAATQNPNVGYYVSSNDNITTLDTFLGSVGFTLGRNTPYTARNYVTIPNTLAPGKYYVGAIVDRTNAVGEVYEDNNSTYIAIQVH</sequence>
<dbReference type="SUPFAM" id="SSF55486">
    <property type="entry name" value="Metalloproteases ('zincins'), catalytic domain"/>
    <property type="match status" value="1"/>
</dbReference>
<dbReference type="RefSeq" id="WP_106289630.1">
    <property type="nucleotide sequence ID" value="NZ_CAWNTC010000109.1"/>
</dbReference>
<evidence type="ECO:0000313" key="3">
    <source>
        <dbReference type="Proteomes" id="UP000238762"/>
    </source>
</evidence>
<feature type="signal peptide" evidence="1">
    <location>
        <begin position="1"/>
        <end position="26"/>
    </location>
</feature>
<dbReference type="InterPro" id="IPR013783">
    <property type="entry name" value="Ig-like_fold"/>
</dbReference>
<dbReference type="OrthoDB" id="574310at2"/>
<evidence type="ECO:0008006" key="4">
    <source>
        <dbReference type="Google" id="ProtNLM"/>
    </source>
</evidence>
<proteinExistence type="predicted"/>
<keyword evidence="3" id="KW-1185">Reference proteome</keyword>
<dbReference type="GO" id="GO:0008237">
    <property type="term" value="F:metallopeptidase activity"/>
    <property type="evidence" value="ECO:0007669"/>
    <property type="project" value="InterPro"/>
</dbReference>
<accession>A0A2T1C0Z2</accession>
<feature type="chain" id="PRO_5015723856" description="CARDB domain-containing protein" evidence="1">
    <location>
        <begin position="27"/>
        <end position="368"/>
    </location>
</feature>
<dbReference type="EMBL" id="PVWJ01000081">
    <property type="protein sequence ID" value="PSB01930.1"/>
    <property type="molecule type" value="Genomic_DNA"/>
</dbReference>
<gene>
    <name evidence="2" type="ORF">C7B64_15840</name>
</gene>
<keyword evidence="1" id="KW-0732">Signal</keyword>
<name>A0A2T1C0Z2_9CYAN</name>
<dbReference type="InterPro" id="IPR024079">
    <property type="entry name" value="MetalloPept_cat_dom_sf"/>
</dbReference>
<dbReference type="Gene3D" id="2.60.40.10">
    <property type="entry name" value="Immunoglobulins"/>
    <property type="match status" value="1"/>
</dbReference>